<proteinExistence type="predicted"/>
<protein>
    <submittedName>
        <fullName evidence="1">Uncharacterized protein</fullName>
    </submittedName>
</protein>
<dbReference type="Proteomes" id="UP001176059">
    <property type="component" value="Unassembled WGS sequence"/>
</dbReference>
<dbReference type="EMBL" id="JANVFO010000113">
    <property type="protein sequence ID" value="KAJ3711888.1"/>
    <property type="molecule type" value="Genomic_DNA"/>
</dbReference>
<keyword evidence="2" id="KW-1185">Reference proteome</keyword>
<organism evidence="1 2">
    <name type="scientific">Lentinula guzmanii</name>
    <dbReference type="NCBI Taxonomy" id="2804957"/>
    <lineage>
        <taxon>Eukaryota</taxon>
        <taxon>Fungi</taxon>
        <taxon>Dikarya</taxon>
        <taxon>Basidiomycota</taxon>
        <taxon>Agaricomycotina</taxon>
        <taxon>Agaricomycetes</taxon>
        <taxon>Agaricomycetidae</taxon>
        <taxon>Agaricales</taxon>
        <taxon>Marasmiineae</taxon>
        <taxon>Omphalotaceae</taxon>
        <taxon>Lentinula</taxon>
    </lineage>
</organism>
<reference evidence="1" key="1">
    <citation type="submission" date="2022-08" db="EMBL/GenBank/DDBJ databases">
        <authorList>
            <consortium name="DOE Joint Genome Institute"/>
            <person name="Min B."/>
            <person name="Sierra-Patev S."/>
            <person name="Naranjo-Ortiz M."/>
            <person name="Looney B."/>
            <person name="Konkel Z."/>
            <person name="Slot J.C."/>
            <person name="Sakamoto Y."/>
            <person name="Steenwyk J.L."/>
            <person name="Rokas A."/>
            <person name="Carro J."/>
            <person name="Camarero S."/>
            <person name="Ferreira P."/>
            <person name="Molpeceres G."/>
            <person name="Ruiz-duenas F.J."/>
            <person name="Serrano A."/>
            <person name="Henrissat B."/>
            <person name="Drula E."/>
            <person name="Hughes K.W."/>
            <person name="Mata J.L."/>
            <person name="Ishikawa N.K."/>
            <person name="Vargas-Isla R."/>
            <person name="Ushijima S."/>
            <person name="Smith C.A."/>
            <person name="Ahrendt S."/>
            <person name="Andreopoulos W."/>
            <person name="He G."/>
            <person name="LaButti K."/>
            <person name="Lipzen A."/>
            <person name="Ng V."/>
            <person name="Riley R."/>
            <person name="Sandor L."/>
            <person name="Barry K."/>
            <person name="Martinez A.T."/>
            <person name="Xiao Y."/>
            <person name="Gibbons J.G."/>
            <person name="Terashima K."/>
            <person name="Hibbett D.S."/>
            <person name="Grigoriev I.V."/>
        </authorList>
    </citation>
    <scope>NUCLEOTIDE SEQUENCE</scope>
    <source>
        <strain evidence="1">ET3784</strain>
    </source>
</reference>
<evidence type="ECO:0000313" key="1">
    <source>
        <dbReference type="EMBL" id="KAJ3711888.1"/>
    </source>
</evidence>
<evidence type="ECO:0000313" key="2">
    <source>
        <dbReference type="Proteomes" id="UP001176059"/>
    </source>
</evidence>
<dbReference type="AlphaFoldDB" id="A0AA38J2L9"/>
<comment type="caution">
    <text evidence="1">The sequence shown here is derived from an EMBL/GenBank/DDBJ whole genome shotgun (WGS) entry which is preliminary data.</text>
</comment>
<name>A0AA38J2L9_9AGAR</name>
<gene>
    <name evidence="1" type="ORF">DFJ43DRAFT_1107054</name>
</gene>
<accession>A0AA38J2L9</accession>
<sequence length="911" mass="102515">MCHLLTLFHQVLNSKHAINVQLPPNNESIPNGLRHISDIPPMPLHAFHDKIRTAQLYINALRAASLGDEGGMDSEAVTAMLRPETQPLAIGESEEEQDAFLSMELFVELARGAAAEQAYTSTVAAIRRRSPGIQPKSYDGIKRHVSKLTGIHPIRSDMCIDTCMAYTGPYSHLDSCLICGTPRVSPSTQKPRRQFYTLPIGPYLQMLYRDAKTADRMGYFGERLETLLRQAEPVAEFDDICCGSDVLKAMASGKVEKDDVYLMTSMDGAQLYRNKASDCWIYVWILLGFSPDRRYKKKYIVPGAVFPGPNGPKITESFLFPGLHHIAAINKSGGLPIWNAHTNVLRYSRLFIVLATADGPGMVHYTGGVGHTGKHGCRVWCGQLGRHKPGDGCYFPALFKPDNYAVAGCDFGDLDPALVLPGDPGKFRENLCILLSSQTQNAYKANRKATGISKPSIFLGMHPDTILGIPLMFPGDIMHLILNLADLLIPLFRGSSEICDKLDKVSEWDWAILRDPDIWKSHGKDVADATPHLPGSFDRPPRNPAEKINSGYKAWEFLLYLFGLGPGLLYGLLPTRYWMNFCKLCAGIRLLYQHKITQKQLQTMHVLLIQFTVEFEILYVRRNPSRLHYMRQCIHNLRHAALEVQRIGPGITSSQWTMERCIGDLTGEIHQDSNPYANLSERCIKRAQINALKAAIPELDADRDKEINLGDNYALLRKRDNCARKMTSIEKDALERYVCAEFDSLVIPRGWEVERVLRWARLRLPNGQIARSAWTEKQRDPTKVRNARNVKLVYQRELRFAEVQYYFRLEIDEREVQDLAMVILYGKPDEELLRNSSSTLWTCMHGGNGATMVVSVKNVKSVVAMVPHSTSILGDGWKDRVFVVEKPGLDVVEMGGYLEDDDPEDEQAIDS</sequence>
<reference evidence="1" key="2">
    <citation type="journal article" date="2023" name="Proc. Natl. Acad. Sci. U.S.A.">
        <title>A global phylogenomic analysis of the shiitake genus Lentinula.</title>
        <authorList>
            <person name="Sierra-Patev S."/>
            <person name="Min B."/>
            <person name="Naranjo-Ortiz M."/>
            <person name="Looney B."/>
            <person name="Konkel Z."/>
            <person name="Slot J.C."/>
            <person name="Sakamoto Y."/>
            <person name="Steenwyk J.L."/>
            <person name="Rokas A."/>
            <person name="Carro J."/>
            <person name="Camarero S."/>
            <person name="Ferreira P."/>
            <person name="Molpeceres G."/>
            <person name="Ruiz-Duenas F.J."/>
            <person name="Serrano A."/>
            <person name="Henrissat B."/>
            <person name="Drula E."/>
            <person name="Hughes K.W."/>
            <person name="Mata J.L."/>
            <person name="Ishikawa N.K."/>
            <person name="Vargas-Isla R."/>
            <person name="Ushijima S."/>
            <person name="Smith C.A."/>
            <person name="Donoghue J."/>
            <person name="Ahrendt S."/>
            <person name="Andreopoulos W."/>
            <person name="He G."/>
            <person name="LaButti K."/>
            <person name="Lipzen A."/>
            <person name="Ng V."/>
            <person name="Riley R."/>
            <person name="Sandor L."/>
            <person name="Barry K."/>
            <person name="Martinez A.T."/>
            <person name="Xiao Y."/>
            <person name="Gibbons J.G."/>
            <person name="Terashima K."/>
            <person name="Grigoriev I.V."/>
            <person name="Hibbett D."/>
        </authorList>
    </citation>
    <scope>NUCLEOTIDE SEQUENCE</scope>
    <source>
        <strain evidence="1">ET3784</strain>
    </source>
</reference>